<reference evidence="1 2" key="1">
    <citation type="submission" date="2020-03" db="EMBL/GenBank/DDBJ databases">
        <title>Genomic Encyclopedia of Type Strains, Phase IV (KMG-IV): sequencing the most valuable type-strain genomes for metagenomic binning, comparative biology and taxonomic classification.</title>
        <authorList>
            <person name="Goeker M."/>
        </authorList>
    </citation>
    <scope>NUCLEOTIDE SEQUENCE [LARGE SCALE GENOMIC DNA]</scope>
    <source>
        <strain evidence="1 2">DSM 101599</strain>
    </source>
</reference>
<evidence type="ECO:0000313" key="1">
    <source>
        <dbReference type="EMBL" id="NIJ44753.1"/>
    </source>
</evidence>
<accession>A0ABX0U7M4</accession>
<name>A0ABX0U7M4_9FLAO</name>
<comment type="caution">
    <text evidence="1">The sequence shown here is derived from an EMBL/GenBank/DDBJ whole genome shotgun (WGS) entry which is preliminary data.</text>
</comment>
<evidence type="ECO:0000313" key="2">
    <source>
        <dbReference type="Proteomes" id="UP000745859"/>
    </source>
</evidence>
<dbReference type="Proteomes" id="UP000745859">
    <property type="component" value="Unassembled WGS sequence"/>
</dbReference>
<organism evidence="1 2">
    <name type="scientific">Wenyingzhuangia heitensis</name>
    <dbReference type="NCBI Taxonomy" id="1487859"/>
    <lineage>
        <taxon>Bacteria</taxon>
        <taxon>Pseudomonadati</taxon>
        <taxon>Bacteroidota</taxon>
        <taxon>Flavobacteriia</taxon>
        <taxon>Flavobacteriales</taxon>
        <taxon>Flavobacteriaceae</taxon>
        <taxon>Wenyingzhuangia</taxon>
    </lineage>
</organism>
<gene>
    <name evidence="1" type="ORF">FHR24_001192</name>
</gene>
<proteinExistence type="predicted"/>
<sequence length="110" mass="12506">MGLHLLNICIDMPDSSLIGMPENLAINEQESIVEVILEKVLGYENAIEEYDDNETEDNKQNEDEEIEMISAHIPVYKTELSLKIVKQKFPKLISQITTGFYQLDTPPPKA</sequence>
<protein>
    <submittedName>
        <fullName evidence="1">Lactate dehydrogenase-like 2-hydroxyacid dehydrogenase</fullName>
    </submittedName>
</protein>
<keyword evidence="2" id="KW-1185">Reference proteome</keyword>
<dbReference type="RefSeq" id="WP_167185346.1">
    <property type="nucleotide sequence ID" value="NZ_JAASQL010000001.1"/>
</dbReference>
<dbReference type="EMBL" id="JAASQL010000001">
    <property type="protein sequence ID" value="NIJ44753.1"/>
    <property type="molecule type" value="Genomic_DNA"/>
</dbReference>